<dbReference type="EMBL" id="LHZT01000132">
    <property type="protein sequence ID" value="KXV55431.1"/>
    <property type="molecule type" value="Genomic_DNA"/>
</dbReference>
<dbReference type="AlphaFoldDB" id="A0A149TQL2"/>
<feature type="region of interest" description="Disordered" evidence="1">
    <location>
        <begin position="70"/>
        <end position="92"/>
    </location>
</feature>
<comment type="caution">
    <text evidence="3">The sequence shown here is derived from an EMBL/GenBank/DDBJ whole genome shotgun (WGS) entry which is preliminary data.</text>
</comment>
<evidence type="ECO:0000313" key="3">
    <source>
        <dbReference type="EMBL" id="KXV55431.1"/>
    </source>
</evidence>
<dbReference type="Pfam" id="PF01844">
    <property type="entry name" value="HNH"/>
    <property type="match status" value="1"/>
</dbReference>
<dbReference type="GO" id="GO:0003676">
    <property type="term" value="F:nucleic acid binding"/>
    <property type="evidence" value="ECO:0007669"/>
    <property type="project" value="InterPro"/>
</dbReference>
<dbReference type="CDD" id="cd00085">
    <property type="entry name" value="HNHc"/>
    <property type="match status" value="1"/>
</dbReference>
<name>A0A149TQL2_9PROT</name>
<feature type="domain" description="HNH nuclease" evidence="2">
    <location>
        <begin position="13"/>
        <end position="63"/>
    </location>
</feature>
<reference evidence="3 4" key="1">
    <citation type="submission" date="2015-06" db="EMBL/GenBank/DDBJ databases">
        <title>Improved classification and identification of acetic acid bacteria using matrix-assisted laser desorption/ionization time-of-flight mass spectrometry; Gluconobacter nephelii and Gluconobacter uchimurae are later heterotypic synonyms of Gluconobacter japonicus and Gluconobacter oxydans, respectively.</title>
        <authorList>
            <person name="Li L."/>
            <person name="Cleenwerck I."/>
            <person name="De Vuyst L."/>
            <person name="Vandamme P."/>
        </authorList>
    </citation>
    <scope>NUCLEOTIDE SEQUENCE [LARGE SCALE GENOMIC DNA]</scope>
    <source>
        <strain evidence="3 4">LMG 1663</strain>
    </source>
</reference>
<dbReference type="GO" id="GO:0004519">
    <property type="term" value="F:endonuclease activity"/>
    <property type="evidence" value="ECO:0007669"/>
    <property type="project" value="InterPro"/>
</dbReference>
<evidence type="ECO:0000256" key="1">
    <source>
        <dbReference type="SAM" id="MobiDB-lite"/>
    </source>
</evidence>
<dbReference type="Proteomes" id="UP000075411">
    <property type="component" value="Unassembled WGS sequence"/>
</dbReference>
<gene>
    <name evidence="3" type="ORF">AD947_16155</name>
</gene>
<accession>A0A149TQL2</accession>
<dbReference type="InterPro" id="IPR002711">
    <property type="entry name" value="HNH"/>
</dbReference>
<protein>
    <recommendedName>
        <fullName evidence="2">HNH nuclease domain-containing protein</fullName>
    </recommendedName>
</protein>
<organism evidence="3 4">
    <name type="scientific">Acetobacter tropicalis</name>
    <dbReference type="NCBI Taxonomy" id="104102"/>
    <lineage>
        <taxon>Bacteria</taxon>
        <taxon>Pseudomonadati</taxon>
        <taxon>Pseudomonadota</taxon>
        <taxon>Alphaproteobacteria</taxon>
        <taxon>Acetobacterales</taxon>
        <taxon>Acetobacteraceae</taxon>
        <taxon>Acetobacter</taxon>
    </lineage>
</organism>
<evidence type="ECO:0000313" key="4">
    <source>
        <dbReference type="Proteomes" id="UP000075411"/>
    </source>
</evidence>
<dbReference type="GO" id="GO:0008270">
    <property type="term" value="F:zinc ion binding"/>
    <property type="evidence" value="ECO:0007669"/>
    <property type="project" value="InterPro"/>
</dbReference>
<proteinExistence type="predicted"/>
<dbReference type="InterPro" id="IPR003615">
    <property type="entry name" value="HNH_nuc"/>
</dbReference>
<dbReference type="RefSeq" id="WP_082786300.1">
    <property type="nucleotide sequence ID" value="NZ_LHZT01000132.1"/>
</dbReference>
<dbReference type="OrthoDB" id="5292295at2"/>
<evidence type="ECO:0000259" key="2">
    <source>
        <dbReference type="SMART" id="SM00507"/>
    </source>
</evidence>
<dbReference type="Gene3D" id="1.10.30.50">
    <property type="match status" value="1"/>
</dbReference>
<dbReference type="PATRIC" id="fig|104102.12.peg.2680"/>
<dbReference type="SMART" id="SM00507">
    <property type="entry name" value="HNHc"/>
    <property type="match status" value="1"/>
</dbReference>
<sequence>MSEPFYRTQVWRRLRAACLKRDPVCTVAGCTRRSVVADHITPRSKGGADSLSNLRGLCIQHHNMRRQGNEPWLKGCDASGKPNDPTHWWNSK</sequence>